<evidence type="ECO:0000259" key="1">
    <source>
        <dbReference type="Pfam" id="PF13439"/>
    </source>
</evidence>
<gene>
    <name evidence="2" type="ORF">GCM10007390_42940</name>
</gene>
<dbReference type="PANTHER" id="PTHR12526:SF630">
    <property type="entry name" value="GLYCOSYLTRANSFERASE"/>
    <property type="match status" value="1"/>
</dbReference>
<feature type="domain" description="Glycosyltransferase subfamily 4-like N-terminal" evidence="1">
    <location>
        <begin position="12"/>
        <end position="181"/>
    </location>
</feature>
<dbReference type="AlphaFoldDB" id="A0A8J3GAI5"/>
<evidence type="ECO:0000313" key="2">
    <source>
        <dbReference type="EMBL" id="GHB83347.1"/>
    </source>
</evidence>
<accession>A0A8J3GAI5</accession>
<evidence type="ECO:0000313" key="3">
    <source>
        <dbReference type="Proteomes" id="UP000598271"/>
    </source>
</evidence>
<dbReference type="SUPFAM" id="SSF53756">
    <property type="entry name" value="UDP-Glycosyltransferase/glycogen phosphorylase"/>
    <property type="match status" value="1"/>
</dbReference>
<dbReference type="Proteomes" id="UP000598271">
    <property type="component" value="Unassembled WGS sequence"/>
</dbReference>
<keyword evidence="3" id="KW-1185">Reference proteome</keyword>
<dbReference type="Gene3D" id="3.40.50.2000">
    <property type="entry name" value="Glycogen Phosphorylase B"/>
    <property type="match status" value="2"/>
</dbReference>
<comment type="caution">
    <text evidence="2">The sequence shown here is derived from an EMBL/GenBank/DDBJ whole genome shotgun (WGS) entry which is preliminary data.</text>
</comment>
<organism evidence="2 3">
    <name type="scientific">Persicitalea jodogahamensis</name>
    <dbReference type="NCBI Taxonomy" id="402147"/>
    <lineage>
        <taxon>Bacteria</taxon>
        <taxon>Pseudomonadati</taxon>
        <taxon>Bacteroidota</taxon>
        <taxon>Cytophagia</taxon>
        <taxon>Cytophagales</taxon>
        <taxon>Spirosomataceae</taxon>
        <taxon>Persicitalea</taxon>
    </lineage>
</organism>
<dbReference type="CDD" id="cd03801">
    <property type="entry name" value="GT4_PimA-like"/>
    <property type="match status" value="1"/>
</dbReference>
<dbReference type="PANTHER" id="PTHR12526">
    <property type="entry name" value="GLYCOSYLTRANSFERASE"/>
    <property type="match status" value="1"/>
</dbReference>
<protein>
    <recommendedName>
        <fullName evidence="1">Glycosyltransferase subfamily 4-like N-terminal domain-containing protein</fullName>
    </recommendedName>
</protein>
<name>A0A8J3GAI5_9BACT</name>
<dbReference type="Pfam" id="PF13439">
    <property type="entry name" value="Glyco_transf_4"/>
    <property type="match status" value="1"/>
</dbReference>
<dbReference type="GO" id="GO:0016757">
    <property type="term" value="F:glycosyltransferase activity"/>
    <property type="evidence" value="ECO:0007669"/>
    <property type="project" value="UniProtKB-ARBA"/>
</dbReference>
<sequence>MNILLVLPSLLIGGAEVFAVRLANKLAERNHRVFLLMLSPDVQSDLLAERVFPQVRIVNFREKLSLGQTILFKTLYTLTQRHVAWYEKVLFERKKIKAKKLSDFLEKFCREENIHAINSHLSLADWSVAHYFWVKPRKQKFIVSMHGCYNRKERQTEQLLQRLERNNDKVFQAVDHIVLLTPKNAIPLQNVSLKNAPLYIPLGFEKPSSLPLKKSSEYDMTFGLVSRAVERKGWEEAIMATIQVRNAGVNCRLMLVGAGEYQERLMEKFGHLDFIQFVGASAQVLNWVNQFDLGLFTSYIESESYPNTVIEYLACGKPVIGTDIGEVKNMISTPDGQLAGQLLTYDPLGISVEELADCLLRYAREEKLLQEHSTLAEDAFRKFDMNQCVAAYEAIYQS</sequence>
<dbReference type="RefSeq" id="WP_189567208.1">
    <property type="nucleotide sequence ID" value="NZ_BMXF01000005.1"/>
</dbReference>
<reference evidence="2 3" key="1">
    <citation type="journal article" date="2014" name="Int. J. Syst. Evol. Microbiol.">
        <title>Complete genome sequence of Corynebacterium casei LMG S-19264T (=DSM 44701T), isolated from a smear-ripened cheese.</title>
        <authorList>
            <consortium name="US DOE Joint Genome Institute (JGI-PGF)"/>
            <person name="Walter F."/>
            <person name="Albersmeier A."/>
            <person name="Kalinowski J."/>
            <person name="Ruckert C."/>
        </authorList>
    </citation>
    <scope>NUCLEOTIDE SEQUENCE [LARGE SCALE GENOMIC DNA]</scope>
    <source>
        <strain evidence="2 3">KCTC 12866</strain>
    </source>
</reference>
<dbReference type="InterPro" id="IPR028098">
    <property type="entry name" value="Glyco_trans_4-like_N"/>
</dbReference>
<dbReference type="EMBL" id="BMXF01000005">
    <property type="protein sequence ID" value="GHB83347.1"/>
    <property type="molecule type" value="Genomic_DNA"/>
</dbReference>
<proteinExistence type="predicted"/>
<dbReference type="Pfam" id="PF13692">
    <property type="entry name" value="Glyco_trans_1_4"/>
    <property type="match status" value="1"/>
</dbReference>